<dbReference type="Proteomes" id="UP000095038">
    <property type="component" value="Unassembled WGS sequence"/>
</dbReference>
<dbReference type="AlphaFoldDB" id="A0A1D2VFS3"/>
<gene>
    <name evidence="1" type="ORF">ASCRUDRAFT_81419</name>
</gene>
<organism evidence="1 2">
    <name type="scientific">Ascoidea rubescens DSM 1968</name>
    <dbReference type="NCBI Taxonomy" id="1344418"/>
    <lineage>
        <taxon>Eukaryota</taxon>
        <taxon>Fungi</taxon>
        <taxon>Dikarya</taxon>
        <taxon>Ascomycota</taxon>
        <taxon>Saccharomycotina</taxon>
        <taxon>Saccharomycetes</taxon>
        <taxon>Ascoideaceae</taxon>
        <taxon>Ascoidea</taxon>
    </lineage>
</organism>
<accession>A0A1D2VFS3</accession>
<keyword evidence="2" id="KW-1185">Reference proteome</keyword>
<evidence type="ECO:0000313" key="2">
    <source>
        <dbReference type="Proteomes" id="UP000095038"/>
    </source>
</evidence>
<name>A0A1D2VFS3_9ASCO</name>
<reference evidence="2" key="1">
    <citation type="submission" date="2016-05" db="EMBL/GenBank/DDBJ databases">
        <title>Comparative genomics of biotechnologically important yeasts.</title>
        <authorList>
            <consortium name="DOE Joint Genome Institute"/>
            <person name="Riley R."/>
            <person name="Haridas S."/>
            <person name="Wolfe K.H."/>
            <person name="Lopes M.R."/>
            <person name="Hittinger C.T."/>
            <person name="Goker M."/>
            <person name="Salamov A."/>
            <person name="Wisecaver J."/>
            <person name="Long T.M."/>
            <person name="Aerts A.L."/>
            <person name="Barry K."/>
            <person name="Choi C."/>
            <person name="Clum A."/>
            <person name="Coughlan A.Y."/>
            <person name="Deshpande S."/>
            <person name="Douglass A.P."/>
            <person name="Hanson S.J."/>
            <person name="Klenk H.-P."/>
            <person name="Labutti K."/>
            <person name="Lapidus A."/>
            <person name="Lindquist E."/>
            <person name="Lipzen A."/>
            <person name="Meier-Kolthoff J.P."/>
            <person name="Ohm R.A."/>
            <person name="Otillar R.P."/>
            <person name="Pangilinan J."/>
            <person name="Peng Y."/>
            <person name="Rokas A."/>
            <person name="Rosa C.A."/>
            <person name="Scheuner C."/>
            <person name="Sibirny A.A."/>
            <person name="Slot J.C."/>
            <person name="Stielow J.B."/>
            <person name="Sun H."/>
            <person name="Kurtzman C.P."/>
            <person name="Blackwell M."/>
            <person name="Grigoriev I.V."/>
            <person name="Jeffries T.W."/>
        </authorList>
    </citation>
    <scope>NUCLEOTIDE SEQUENCE [LARGE SCALE GENOMIC DNA]</scope>
    <source>
        <strain evidence="2">DSM 1968</strain>
    </source>
</reference>
<dbReference type="InParanoid" id="A0A1D2VFS3"/>
<sequence length="62" mass="7479">MKKAVINVWNTKNVSVRGSNDRNVNLKYENCWTTFHDKHKKSNQLRIVMDDMIARYRINRAR</sequence>
<dbReference type="RefSeq" id="XP_020046783.1">
    <property type="nucleotide sequence ID" value="XM_020194615.1"/>
</dbReference>
<dbReference type="EMBL" id="KV454482">
    <property type="protein sequence ID" value="ODV60476.1"/>
    <property type="molecule type" value="Genomic_DNA"/>
</dbReference>
<protein>
    <submittedName>
        <fullName evidence="1">Uncharacterized protein</fullName>
    </submittedName>
</protein>
<evidence type="ECO:0000313" key="1">
    <source>
        <dbReference type="EMBL" id="ODV60476.1"/>
    </source>
</evidence>
<dbReference type="GeneID" id="30968251"/>
<proteinExistence type="predicted"/>